<dbReference type="Pfam" id="PF24038">
    <property type="entry name" value="DUF7347"/>
    <property type="match status" value="1"/>
</dbReference>
<dbReference type="InterPro" id="IPR055771">
    <property type="entry name" value="DUF7347"/>
</dbReference>
<organism evidence="3 4">
    <name type="scientific">Natrinema versiforme JCM 10478</name>
    <dbReference type="NCBI Taxonomy" id="1227496"/>
    <lineage>
        <taxon>Archaea</taxon>
        <taxon>Methanobacteriati</taxon>
        <taxon>Methanobacteriota</taxon>
        <taxon>Stenosarchaea group</taxon>
        <taxon>Halobacteria</taxon>
        <taxon>Halobacteriales</taxon>
        <taxon>Natrialbaceae</taxon>
        <taxon>Natrinema</taxon>
    </lineage>
</organism>
<dbReference type="SUPFAM" id="SSF46785">
    <property type="entry name" value="Winged helix' DNA-binding domain"/>
    <property type="match status" value="1"/>
</dbReference>
<accession>L9YBE7</accession>
<reference evidence="3 4" key="1">
    <citation type="journal article" date="2014" name="PLoS Genet.">
        <title>Phylogenetically driven sequencing of extremely halophilic archaea reveals strategies for static and dynamic osmo-response.</title>
        <authorList>
            <person name="Becker E.A."/>
            <person name="Seitzer P.M."/>
            <person name="Tritt A."/>
            <person name="Larsen D."/>
            <person name="Krusor M."/>
            <person name="Yao A.I."/>
            <person name="Wu D."/>
            <person name="Madern D."/>
            <person name="Eisen J.A."/>
            <person name="Darling A.E."/>
            <person name="Facciotti M.T."/>
        </authorList>
    </citation>
    <scope>NUCLEOTIDE SEQUENCE [LARGE SCALE GENOMIC DNA]</scope>
    <source>
        <strain evidence="3 4">JCM 10478</strain>
    </source>
</reference>
<protein>
    <submittedName>
        <fullName evidence="3">Transcriptional regulator</fullName>
    </submittedName>
</protein>
<dbReference type="AlphaFoldDB" id="L9YBE7"/>
<dbReference type="InterPro" id="IPR036388">
    <property type="entry name" value="WH-like_DNA-bd_sf"/>
</dbReference>
<dbReference type="Proteomes" id="UP000011632">
    <property type="component" value="Unassembled WGS sequence"/>
</dbReference>
<feature type="compositionally biased region" description="Acidic residues" evidence="1">
    <location>
        <begin position="25"/>
        <end position="34"/>
    </location>
</feature>
<sequence>MAIPTWLWTATDGPAGRSRSRIERDEDNGDGDGLDLEAVSNDLELLSSPVRLEILLTLADRDHPIRYGELREAVSIEDNGQLNYHLRRLESAVTGDDGEYALTARGERLLKRATGPT</sequence>
<keyword evidence="4" id="KW-1185">Reference proteome</keyword>
<feature type="domain" description="DUF7347" evidence="2">
    <location>
        <begin position="43"/>
        <end position="110"/>
    </location>
</feature>
<dbReference type="PATRIC" id="fig|1227496.3.peg.86"/>
<dbReference type="STRING" id="1227496.C489_00416"/>
<feature type="region of interest" description="Disordered" evidence="1">
    <location>
        <begin position="11"/>
        <end position="34"/>
    </location>
</feature>
<comment type="caution">
    <text evidence="3">The sequence shown here is derived from an EMBL/GenBank/DDBJ whole genome shotgun (WGS) entry which is preliminary data.</text>
</comment>
<dbReference type="OrthoDB" id="8482at2157"/>
<evidence type="ECO:0000259" key="2">
    <source>
        <dbReference type="Pfam" id="PF24038"/>
    </source>
</evidence>
<dbReference type="Gene3D" id="1.10.10.10">
    <property type="entry name" value="Winged helix-like DNA-binding domain superfamily/Winged helix DNA-binding domain"/>
    <property type="match status" value="1"/>
</dbReference>
<evidence type="ECO:0000256" key="1">
    <source>
        <dbReference type="SAM" id="MobiDB-lite"/>
    </source>
</evidence>
<evidence type="ECO:0000313" key="3">
    <source>
        <dbReference type="EMBL" id="ELY71385.1"/>
    </source>
</evidence>
<dbReference type="EMBL" id="AOID01000003">
    <property type="protein sequence ID" value="ELY71385.1"/>
    <property type="molecule type" value="Genomic_DNA"/>
</dbReference>
<gene>
    <name evidence="3" type="ORF">C489_00416</name>
</gene>
<proteinExistence type="predicted"/>
<name>L9YBE7_9EURY</name>
<dbReference type="InterPro" id="IPR036390">
    <property type="entry name" value="WH_DNA-bd_sf"/>
</dbReference>
<dbReference type="RefSeq" id="WP_006429098.1">
    <property type="nucleotide sequence ID" value="NZ_AOID01000003.1"/>
</dbReference>
<evidence type="ECO:0000313" key="4">
    <source>
        <dbReference type="Proteomes" id="UP000011632"/>
    </source>
</evidence>